<evidence type="ECO:0000256" key="1">
    <source>
        <dbReference type="ARBA" id="ARBA00004842"/>
    </source>
</evidence>
<keyword evidence="5 11" id="KW-0808">Transferase</keyword>
<dbReference type="PANTHER" id="PTHR21087">
    <property type="entry name" value="SHIKIMATE KINASE"/>
    <property type="match status" value="1"/>
</dbReference>
<comment type="similarity">
    <text evidence="2 11">Belongs to the shikimate kinase family.</text>
</comment>
<keyword evidence="8 11" id="KW-0067">ATP-binding</keyword>
<evidence type="ECO:0000256" key="9">
    <source>
        <dbReference type="ARBA" id="ARBA00023141"/>
    </source>
</evidence>
<dbReference type="InterPro" id="IPR023000">
    <property type="entry name" value="Shikimate_kinase_CS"/>
</dbReference>
<dbReference type="GO" id="GO:0008652">
    <property type="term" value="P:amino acid biosynthetic process"/>
    <property type="evidence" value="ECO:0007669"/>
    <property type="project" value="UniProtKB-KW"/>
</dbReference>
<dbReference type="AlphaFoldDB" id="A0A175R9G5"/>
<feature type="binding site" evidence="11">
    <location>
        <position position="97"/>
    </location>
    <ligand>
        <name>substrate</name>
    </ligand>
</feature>
<comment type="caution">
    <text evidence="12">The sequence shown here is derived from an EMBL/GenBank/DDBJ whole genome shotgun (WGS) entry which is preliminary data.</text>
</comment>
<keyword evidence="7 11" id="KW-0418">Kinase</keyword>
<comment type="pathway">
    <text evidence="1 11">Metabolic intermediate biosynthesis; chorismate biosynthesis; chorismate from D-erythrose 4-phosphate and phosphoenolpyruvate: step 5/7.</text>
</comment>
<keyword evidence="4 11" id="KW-0028">Amino-acid biosynthesis</keyword>
<evidence type="ECO:0000256" key="8">
    <source>
        <dbReference type="ARBA" id="ARBA00022840"/>
    </source>
</evidence>
<evidence type="ECO:0000256" key="11">
    <source>
        <dbReference type="HAMAP-Rule" id="MF_00109"/>
    </source>
</evidence>
<dbReference type="RefSeq" id="WP_058634863.1">
    <property type="nucleotide sequence ID" value="NZ_LDPZ01000020.1"/>
</dbReference>
<sequence>MTGADHEPLKHDAVARLRGRSIVLVGLMGAGKTHVGKRLAALLDLPFVDTDQEIEEAARMTVAELFAAYGEPEFRALEARVVARLIDGPQHVIATGGGAFINEETRRILKERSVTIWLKADLDTLMERVSKRPTRPLLKTADPRATMKNLMDARYPIYRTADIHIHSRNAKRDTIAREIVQSLAGRSSHRKAAS</sequence>
<evidence type="ECO:0000256" key="10">
    <source>
        <dbReference type="ARBA" id="ARBA00048567"/>
    </source>
</evidence>
<keyword evidence="11" id="KW-0479">Metal-binding</keyword>
<dbReference type="InterPro" id="IPR027417">
    <property type="entry name" value="P-loop_NTPase"/>
</dbReference>
<feature type="binding site" evidence="11">
    <location>
        <position position="51"/>
    </location>
    <ligand>
        <name>substrate</name>
    </ligand>
</feature>
<dbReference type="PROSITE" id="PS01128">
    <property type="entry name" value="SHIKIMATE_KINASE"/>
    <property type="match status" value="1"/>
</dbReference>
<comment type="function">
    <text evidence="11">Catalyzes the specific phosphorylation of the 3-hydroxyl group of shikimic acid using ATP as a cosubstrate.</text>
</comment>
<accession>A0A175R9G5</accession>
<feature type="binding site" evidence="11">
    <location>
        <begin position="29"/>
        <end position="34"/>
    </location>
    <ligand>
        <name>ATP</name>
        <dbReference type="ChEBI" id="CHEBI:30616"/>
    </ligand>
</feature>
<evidence type="ECO:0000256" key="4">
    <source>
        <dbReference type="ARBA" id="ARBA00022605"/>
    </source>
</evidence>
<dbReference type="SUPFAM" id="SSF52540">
    <property type="entry name" value="P-loop containing nucleoside triphosphate hydrolases"/>
    <property type="match status" value="1"/>
</dbReference>
<evidence type="ECO:0000256" key="2">
    <source>
        <dbReference type="ARBA" id="ARBA00006997"/>
    </source>
</evidence>
<dbReference type="PRINTS" id="PR01100">
    <property type="entry name" value="SHIKIMTKNASE"/>
</dbReference>
<reference evidence="12 13" key="1">
    <citation type="journal article" date="2016" name="Front. Microbiol.">
        <title>Genomic Resource of Rice Seed Associated Bacteria.</title>
        <authorList>
            <person name="Midha S."/>
            <person name="Bansal K."/>
            <person name="Sharma S."/>
            <person name="Kumar N."/>
            <person name="Patil P.P."/>
            <person name="Chaudhry V."/>
            <person name="Patil P.B."/>
        </authorList>
    </citation>
    <scope>NUCLEOTIDE SEQUENCE [LARGE SCALE GENOMIC DNA]</scope>
    <source>
        <strain evidence="12 13">NS226</strain>
    </source>
</reference>
<dbReference type="PANTHER" id="PTHR21087:SF16">
    <property type="entry name" value="SHIKIMATE KINASE 1, CHLOROPLASTIC"/>
    <property type="match status" value="1"/>
</dbReference>
<protein>
    <recommendedName>
        <fullName evidence="3 11">Shikimate kinase</fullName>
        <shortName evidence="11">SK</shortName>
        <ecNumber evidence="3 11">2.7.1.71</ecNumber>
    </recommendedName>
</protein>
<comment type="subcellular location">
    <subcellularLocation>
        <location evidence="11">Cytoplasm</location>
    </subcellularLocation>
</comment>
<dbReference type="GO" id="GO:0009073">
    <property type="term" value="P:aromatic amino acid family biosynthetic process"/>
    <property type="evidence" value="ECO:0007669"/>
    <property type="project" value="UniProtKB-KW"/>
</dbReference>
<name>A0A175R9G5_9HYPH</name>
<evidence type="ECO:0000256" key="3">
    <source>
        <dbReference type="ARBA" id="ARBA00012154"/>
    </source>
</evidence>
<dbReference type="GO" id="GO:0000287">
    <property type="term" value="F:magnesium ion binding"/>
    <property type="evidence" value="ECO:0007669"/>
    <property type="project" value="UniProtKB-UniRule"/>
</dbReference>
<dbReference type="GO" id="GO:0004765">
    <property type="term" value="F:shikimate kinase activity"/>
    <property type="evidence" value="ECO:0007669"/>
    <property type="project" value="UniProtKB-UniRule"/>
</dbReference>
<dbReference type="EC" id="2.7.1.71" evidence="3 11"/>
<dbReference type="HAMAP" id="MF_00109">
    <property type="entry name" value="Shikimate_kinase"/>
    <property type="match status" value="1"/>
</dbReference>
<keyword evidence="6 11" id="KW-0547">Nucleotide-binding</keyword>
<evidence type="ECO:0000256" key="7">
    <source>
        <dbReference type="ARBA" id="ARBA00022777"/>
    </source>
</evidence>
<organism evidence="12 13">
    <name type="scientific">Aureimonas ureilytica</name>
    <dbReference type="NCBI Taxonomy" id="401562"/>
    <lineage>
        <taxon>Bacteria</taxon>
        <taxon>Pseudomonadati</taxon>
        <taxon>Pseudomonadota</taxon>
        <taxon>Alphaproteobacteria</taxon>
        <taxon>Hyphomicrobiales</taxon>
        <taxon>Aurantimonadaceae</taxon>
        <taxon>Aureimonas</taxon>
    </lineage>
</organism>
<dbReference type="Pfam" id="PF01202">
    <property type="entry name" value="SKI"/>
    <property type="match status" value="1"/>
</dbReference>
<dbReference type="CDD" id="cd00464">
    <property type="entry name" value="SK"/>
    <property type="match status" value="1"/>
</dbReference>
<keyword evidence="11" id="KW-0963">Cytoplasm</keyword>
<dbReference type="GO" id="GO:0005829">
    <property type="term" value="C:cytosol"/>
    <property type="evidence" value="ECO:0007669"/>
    <property type="project" value="TreeGrafter"/>
</dbReference>
<dbReference type="InterPro" id="IPR000623">
    <property type="entry name" value="Shikimate_kinase/TSH1"/>
</dbReference>
<comment type="cofactor">
    <cofactor evidence="11">
        <name>Mg(2+)</name>
        <dbReference type="ChEBI" id="CHEBI:18420"/>
    </cofactor>
    <text evidence="11">Binds 1 Mg(2+) ion per subunit.</text>
</comment>
<dbReference type="EMBL" id="LDPZ01000020">
    <property type="protein sequence ID" value="KTQ95726.1"/>
    <property type="molecule type" value="Genomic_DNA"/>
</dbReference>
<evidence type="ECO:0000256" key="5">
    <source>
        <dbReference type="ARBA" id="ARBA00022679"/>
    </source>
</evidence>
<proteinExistence type="inferred from homology"/>
<feature type="binding site" evidence="11">
    <location>
        <position position="75"/>
    </location>
    <ligand>
        <name>substrate</name>
    </ligand>
</feature>
<comment type="catalytic activity">
    <reaction evidence="10 11">
        <text>shikimate + ATP = 3-phosphoshikimate + ADP + H(+)</text>
        <dbReference type="Rhea" id="RHEA:13121"/>
        <dbReference type="ChEBI" id="CHEBI:15378"/>
        <dbReference type="ChEBI" id="CHEBI:30616"/>
        <dbReference type="ChEBI" id="CHEBI:36208"/>
        <dbReference type="ChEBI" id="CHEBI:145989"/>
        <dbReference type="ChEBI" id="CHEBI:456216"/>
        <dbReference type="EC" id="2.7.1.71"/>
    </reaction>
</comment>
<keyword evidence="11" id="KW-0460">Magnesium</keyword>
<dbReference type="STRING" id="401562.NS365_02160"/>
<evidence type="ECO:0000256" key="6">
    <source>
        <dbReference type="ARBA" id="ARBA00022741"/>
    </source>
</evidence>
<dbReference type="Gene3D" id="3.40.50.300">
    <property type="entry name" value="P-loop containing nucleotide triphosphate hydrolases"/>
    <property type="match status" value="1"/>
</dbReference>
<evidence type="ECO:0000313" key="12">
    <source>
        <dbReference type="EMBL" id="KTQ95726.1"/>
    </source>
</evidence>
<dbReference type="PATRIC" id="fig|401562.3.peg.1454"/>
<dbReference type="GO" id="GO:0009423">
    <property type="term" value="P:chorismate biosynthetic process"/>
    <property type="evidence" value="ECO:0007669"/>
    <property type="project" value="UniProtKB-UniRule"/>
</dbReference>
<dbReference type="UniPathway" id="UPA00053">
    <property type="reaction ID" value="UER00088"/>
</dbReference>
<dbReference type="Proteomes" id="UP000078272">
    <property type="component" value="Unassembled WGS sequence"/>
</dbReference>
<dbReference type="InterPro" id="IPR031322">
    <property type="entry name" value="Shikimate/glucono_kinase"/>
</dbReference>
<comment type="subunit">
    <text evidence="11">Monomer.</text>
</comment>
<feature type="binding site" evidence="11">
    <location>
        <position position="135"/>
    </location>
    <ligand>
        <name>ATP</name>
        <dbReference type="ChEBI" id="CHEBI:30616"/>
    </ligand>
</feature>
<gene>
    <name evidence="11" type="primary">aroK</name>
    <name evidence="12" type="ORF">NS226_09915</name>
</gene>
<feature type="binding site" evidence="11">
    <location>
        <position position="154"/>
    </location>
    <ligand>
        <name>substrate</name>
    </ligand>
</feature>
<keyword evidence="9 11" id="KW-0057">Aromatic amino acid biosynthesis</keyword>
<dbReference type="GO" id="GO:0005524">
    <property type="term" value="F:ATP binding"/>
    <property type="evidence" value="ECO:0007669"/>
    <property type="project" value="UniProtKB-UniRule"/>
</dbReference>
<dbReference type="NCBIfam" id="NF010552">
    <property type="entry name" value="PRK13946.1"/>
    <property type="match status" value="1"/>
</dbReference>
<comment type="caution">
    <text evidence="11">Lacks conserved residue(s) required for the propagation of feature annotation.</text>
</comment>
<evidence type="ECO:0000313" key="13">
    <source>
        <dbReference type="Proteomes" id="UP000078272"/>
    </source>
</evidence>
<feature type="binding site" evidence="11">
    <location>
        <position position="33"/>
    </location>
    <ligand>
        <name>Mg(2+)</name>
        <dbReference type="ChEBI" id="CHEBI:18420"/>
    </ligand>
</feature>
<dbReference type="OrthoDB" id="9800332at2"/>